<dbReference type="VEuPathDB" id="FungiDB:P170DRAFT_431758"/>
<evidence type="ECO:0000313" key="3">
    <source>
        <dbReference type="EMBL" id="PLB54084.1"/>
    </source>
</evidence>
<dbReference type="GeneID" id="36555812"/>
<evidence type="ECO:0008006" key="5">
    <source>
        <dbReference type="Google" id="ProtNLM"/>
    </source>
</evidence>
<dbReference type="InterPro" id="IPR038903">
    <property type="entry name" value="Allergen_Asp_f_4"/>
</dbReference>
<evidence type="ECO:0000256" key="2">
    <source>
        <dbReference type="SAM" id="SignalP"/>
    </source>
</evidence>
<organism evidence="3 4">
    <name type="scientific">Aspergillus steynii IBT 23096</name>
    <dbReference type="NCBI Taxonomy" id="1392250"/>
    <lineage>
        <taxon>Eukaryota</taxon>
        <taxon>Fungi</taxon>
        <taxon>Dikarya</taxon>
        <taxon>Ascomycota</taxon>
        <taxon>Pezizomycotina</taxon>
        <taxon>Eurotiomycetes</taxon>
        <taxon>Eurotiomycetidae</taxon>
        <taxon>Eurotiales</taxon>
        <taxon>Aspergillaceae</taxon>
        <taxon>Aspergillus</taxon>
        <taxon>Aspergillus subgen. Circumdati</taxon>
    </lineage>
</organism>
<gene>
    <name evidence="3" type="ORF">P170DRAFT_431758</name>
</gene>
<dbReference type="PANTHER" id="PTHR42039:SF1">
    <property type="entry name" value="PUTATIVE (AFU_ORTHOLOGUE AFUA_3G02940)-RELATED"/>
    <property type="match status" value="1"/>
</dbReference>
<dbReference type="Proteomes" id="UP000234275">
    <property type="component" value="Unassembled WGS sequence"/>
</dbReference>
<dbReference type="OrthoDB" id="118256at2759"/>
<feature type="signal peptide" evidence="2">
    <location>
        <begin position="1"/>
        <end position="18"/>
    </location>
</feature>
<keyword evidence="4" id="KW-1185">Reference proteome</keyword>
<proteinExistence type="predicted"/>
<sequence length="364" mass="38320">MQWKSLLFALSAAQSALARSHIHHRRHNTHPHFDLHEPKANPELEARQVVNVNAAINVKTILDLEIVTITTSVPGHGPTTIPTTSTVTNVVAETAAPDANQDTTNPLLSANIGVSIDPNNLLPHQASTTSTQSASTAAATETATTSDSWTTHPSNNQFSTSGFGARTNSSGTGVKYAGNVGNPWGSNMLEVSASSAHLYKYVVQFSHASAADWTVVVWNKIGPDGEMTGWYGNSAVNFTLSAGEKRYVAFDENSQGAWGAAEGSSLPTDEYGGYSCTWGEFDFGSQTNDNWSGWDVSAIQAQNANQTVQGMRICEFGGSRCSSITNGAGTVVNAYESAQASIDGIGGSVGEGAVRLVAELDYSG</sequence>
<keyword evidence="2" id="KW-0732">Signal</keyword>
<name>A0A2I2GMJ5_9EURO</name>
<reference evidence="3 4" key="1">
    <citation type="submission" date="2016-12" db="EMBL/GenBank/DDBJ databases">
        <title>The genomes of Aspergillus section Nigri reveals drivers in fungal speciation.</title>
        <authorList>
            <consortium name="DOE Joint Genome Institute"/>
            <person name="Vesth T.C."/>
            <person name="Nybo J."/>
            <person name="Theobald S."/>
            <person name="Brandl J."/>
            <person name="Frisvad J.C."/>
            <person name="Nielsen K.F."/>
            <person name="Lyhne E.K."/>
            <person name="Kogle M.E."/>
            <person name="Kuo A."/>
            <person name="Riley R."/>
            <person name="Clum A."/>
            <person name="Nolan M."/>
            <person name="Lipzen A."/>
            <person name="Salamov A."/>
            <person name="Henrissat B."/>
            <person name="Wiebenga A."/>
            <person name="De Vries R.P."/>
            <person name="Grigoriev I.V."/>
            <person name="Mortensen U.H."/>
            <person name="Andersen M.R."/>
            <person name="Baker S.E."/>
        </authorList>
    </citation>
    <scope>NUCLEOTIDE SEQUENCE [LARGE SCALE GENOMIC DNA]</scope>
    <source>
        <strain evidence="3 4">IBT 23096</strain>
    </source>
</reference>
<dbReference type="RefSeq" id="XP_024709386.1">
    <property type="nucleotide sequence ID" value="XM_024848113.1"/>
</dbReference>
<dbReference type="GO" id="GO:0005576">
    <property type="term" value="C:extracellular region"/>
    <property type="evidence" value="ECO:0007669"/>
    <property type="project" value="InterPro"/>
</dbReference>
<feature type="compositionally biased region" description="Low complexity" evidence="1">
    <location>
        <begin position="126"/>
        <end position="151"/>
    </location>
</feature>
<dbReference type="GO" id="GO:0019863">
    <property type="term" value="F:IgE binding"/>
    <property type="evidence" value="ECO:0007669"/>
    <property type="project" value="InterPro"/>
</dbReference>
<accession>A0A2I2GMJ5</accession>
<evidence type="ECO:0000313" key="4">
    <source>
        <dbReference type="Proteomes" id="UP000234275"/>
    </source>
</evidence>
<evidence type="ECO:0000256" key="1">
    <source>
        <dbReference type="SAM" id="MobiDB-lite"/>
    </source>
</evidence>
<dbReference type="Pfam" id="PF25312">
    <property type="entry name" value="Allergen_Asp_f_4"/>
    <property type="match status" value="1"/>
</dbReference>
<feature type="chain" id="PRO_5014118460" description="Allergen Asp f 4" evidence="2">
    <location>
        <begin position="19"/>
        <end position="364"/>
    </location>
</feature>
<feature type="compositionally biased region" description="Polar residues" evidence="1">
    <location>
        <begin position="152"/>
        <end position="166"/>
    </location>
</feature>
<dbReference type="AlphaFoldDB" id="A0A2I2GMJ5"/>
<dbReference type="PANTHER" id="PTHR42039">
    <property type="entry name" value="PUTATIVE (AFU_ORTHOLOGUE AFUA_3G02940)-RELATED"/>
    <property type="match status" value="1"/>
</dbReference>
<comment type="caution">
    <text evidence="3">The sequence shown here is derived from an EMBL/GenBank/DDBJ whole genome shotgun (WGS) entry which is preliminary data.</text>
</comment>
<protein>
    <recommendedName>
        <fullName evidence="5">Allergen Asp f 4</fullName>
    </recommendedName>
</protein>
<dbReference type="EMBL" id="MSFO01000001">
    <property type="protein sequence ID" value="PLB54084.1"/>
    <property type="molecule type" value="Genomic_DNA"/>
</dbReference>
<feature type="region of interest" description="Disordered" evidence="1">
    <location>
        <begin position="120"/>
        <end position="166"/>
    </location>
</feature>